<name>A0ABU5RUX7_9CYAN</name>
<reference evidence="2 3" key="1">
    <citation type="submission" date="2023-12" db="EMBL/GenBank/DDBJ databases">
        <title>Baltic Sea Cyanobacteria.</title>
        <authorList>
            <person name="Delbaje E."/>
            <person name="Fewer D.P."/>
            <person name="Shishido T.K."/>
        </authorList>
    </citation>
    <scope>NUCLEOTIDE SEQUENCE [LARGE SCALE GENOMIC DNA]</scope>
    <source>
        <strain evidence="2 3">UHCC 0139</strain>
    </source>
</reference>
<sequence>MSLDQLDAFLAHARADAALDRRLHDPADPPDLAAFLALARGAGYAVDEADVIAAQQRAEAGLSDEELQARAGAEARRLRHFIPG</sequence>
<dbReference type="EMBL" id="JAYGHX010000005">
    <property type="protein sequence ID" value="MEA5391577.1"/>
    <property type="molecule type" value="Genomic_DNA"/>
</dbReference>
<dbReference type="InterPro" id="IPR012903">
    <property type="entry name" value="Nif11"/>
</dbReference>
<evidence type="ECO:0000259" key="1">
    <source>
        <dbReference type="Pfam" id="PF07862"/>
    </source>
</evidence>
<dbReference type="Pfam" id="PF07862">
    <property type="entry name" value="Nif11"/>
    <property type="match status" value="1"/>
</dbReference>
<evidence type="ECO:0000313" key="3">
    <source>
        <dbReference type="Proteomes" id="UP001304461"/>
    </source>
</evidence>
<dbReference type="Proteomes" id="UP001304461">
    <property type="component" value="Unassembled WGS sequence"/>
</dbReference>
<keyword evidence="3" id="KW-1185">Reference proteome</keyword>
<proteinExistence type="predicted"/>
<dbReference type="InterPro" id="IPR022516">
    <property type="entry name" value="CHP03798_Ocin"/>
</dbReference>
<dbReference type="NCBIfam" id="TIGR03798">
    <property type="entry name" value="leader_Nif11"/>
    <property type="match status" value="1"/>
</dbReference>
<accession>A0ABU5RUX7</accession>
<organism evidence="2 3">
    <name type="scientific">Cyanobium gracile UHCC 0139</name>
    <dbReference type="NCBI Taxonomy" id="3110308"/>
    <lineage>
        <taxon>Bacteria</taxon>
        <taxon>Bacillati</taxon>
        <taxon>Cyanobacteriota</taxon>
        <taxon>Cyanophyceae</taxon>
        <taxon>Synechococcales</taxon>
        <taxon>Prochlorococcaceae</taxon>
        <taxon>Cyanobium</taxon>
    </lineage>
</organism>
<feature type="domain" description="Nif11" evidence="1">
    <location>
        <begin position="1"/>
        <end position="50"/>
    </location>
</feature>
<evidence type="ECO:0000313" key="2">
    <source>
        <dbReference type="EMBL" id="MEA5391577.1"/>
    </source>
</evidence>
<dbReference type="RefSeq" id="WP_323305595.1">
    <property type="nucleotide sequence ID" value="NZ_JAYGHX010000005.1"/>
</dbReference>
<protein>
    <submittedName>
        <fullName evidence="2">Nif11-like leader peptide family RiPP</fullName>
    </submittedName>
</protein>
<gene>
    <name evidence="2" type="ORF">VB738_09950</name>
</gene>
<comment type="caution">
    <text evidence="2">The sequence shown here is derived from an EMBL/GenBank/DDBJ whole genome shotgun (WGS) entry which is preliminary data.</text>
</comment>